<feature type="repeat" description="TPR" evidence="3">
    <location>
        <begin position="169"/>
        <end position="202"/>
    </location>
</feature>
<dbReference type="HOGENOM" id="CLU_003728_9_1_7"/>
<gene>
    <name evidence="5" type="ORF">DespoDRAFT_02611</name>
</gene>
<dbReference type="Pfam" id="PF13174">
    <property type="entry name" value="TPR_6"/>
    <property type="match status" value="1"/>
</dbReference>
<reference evidence="5 6" key="2">
    <citation type="submission" date="2012-02" db="EMBL/GenBank/DDBJ databases">
        <title>Improved High-Quality Draft sequence of Desulfobacter postgatei 2ac9.</title>
        <authorList>
            <consortium name="US DOE Joint Genome Institute"/>
            <person name="Lucas S."/>
            <person name="Han J."/>
            <person name="Lapidus A."/>
            <person name="Cheng J.-F."/>
            <person name="Goodwin L."/>
            <person name="Pitluck S."/>
            <person name="Peters L."/>
            <person name="Ovchinnikova G."/>
            <person name="Held B."/>
            <person name="Detter J.C."/>
            <person name="Han C."/>
            <person name="Tapia R."/>
            <person name="Land M."/>
            <person name="Hauser L."/>
            <person name="Kyrpides N."/>
            <person name="Ivanova N."/>
            <person name="Pagani I."/>
            <person name="Orellana R."/>
            <person name="Lovley D."/>
            <person name="Woyke T."/>
        </authorList>
    </citation>
    <scope>NUCLEOTIDE SEQUENCE [LARGE SCALE GENOMIC DNA]</scope>
    <source>
        <strain evidence="5 6">2ac9</strain>
    </source>
</reference>
<feature type="repeat" description="TPR" evidence="3">
    <location>
        <begin position="65"/>
        <end position="98"/>
    </location>
</feature>
<feature type="chain" id="PRO_5003699171" evidence="4">
    <location>
        <begin position="23"/>
        <end position="251"/>
    </location>
</feature>
<dbReference type="EMBL" id="CM001488">
    <property type="protein sequence ID" value="EIM64455.1"/>
    <property type="molecule type" value="Genomic_DNA"/>
</dbReference>
<dbReference type="InterPro" id="IPR019734">
    <property type="entry name" value="TPR_rpt"/>
</dbReference>
<feature type="signal peptide" evidence="4">
    <location>
        <begin position="1"/>
        <end position="22"/>
    </location>
</feature>
<dbReference type="InterPro" id="IPR051685">
    <property type="entry name" value="Ycf3/AcsC/BcsC/TPR_MFPF"/>
</dbReference>
<dbReference type="PROSITE" id="PS50005">
    <property type="entry name" value="TPR"/>
    <property type="match status" value="4"/>
</dbReference>
<reference evidence="5 6" key="1">
    <citation type="submission" date="2011-09" db="EMBL/GenBank/DDBJ databases">
        <authorList>
            <consortium name="US DOE Joint Genome Institute (JGI-PGF)"/>
            <person name="Lucas S."/>
            <person name="Han J."/>
            <person name="Lapidus A."/>
            <person name="Cheng J.-F."/>
            <person name="Goodwin L."/>
            <person name="Pitluck S."/>
            <person name="Peters L."/>
            <person name="Land M.L."/>
            <person name="Hauser L."/>
            <person name="Orellana R."/>
            <person name="Lovley D."/>
            <person name="Woyke T.J."/>
        </authorList>
    </citation>
    <scope>NUCLEOTIDE SEQUENCE [LARGE SCALE GENOMIC DNA]</scope>
    <source>
        <strain evidence="5 6">2ac9</strain>
    </source>
</reference>
<accession>I5B4P2</accession>
<protein>
    <submittedName>
        <fullName evidence="5">Tfp pilus assembly protein PilF</fullName>
    </submittedName>
</protein>
<dbReference type="Gene3D" id="1.25.40.10">
    <property type="entry name" value="Tetratricopeptide repeat domain"/>
    <property type="match status" value="2"/>
</dbReference>
<dbReference type="Pfam" id="PF14559">
    <property type="entry name" value="TPR_19"/>
    <property type="match status" value="1"/>
</dbReference>
<dbReference type="PANTHER" id="PTHR44943">
    <property type="entry name" value="CELLULOSE SYNTHASE OPERON PROTEIN C"/>
    <property type="match status" value="1"/>
</dbReference>
<evidence type="ECO:0000256" key="4">
    <source>
        <dbReference type="SAM" id="SignalP"/>
    </source>
</evidence>
<dbReference type="SMART" id="SM00028">
    <property type="entry name" value="TPR"/>
    <property type="match status" value="6"/>
</dbReference>
<proteinExistence type="predicted"/>
<keyword evidence="1" id="KW-0677">Repeat</keyword>
<sequence length="251" mass="28390">MKTKLFILICICAVMASCTSTVQTQKQNKIAQAIKKEGDVFQAQGNYTAALSKLLEAEKLAPDDPYIQNSLGLAYMGKERDDLAIQVFNKALALKPDYTEALNNLGVAYLREKKWDIAIKTFNKVLEDMTYPTPHYPLANIGWAQLEQNNYPIAQKYFLKALREMPGFIKAIHGLAQLYIRSGQTDRAIAYLDKNIKRSPDTVIFHADLAQAYEACDRTGHAIKAWQVVMQLAPKNSSLYHKAEQRLFELQ</sequence>
<dbReference type="PROSITE" id="PS51257">
    <property type="entry name" value="PROKAR_LIPOPROTEIN"/>
    <property type="match status" value="1"/>
</dbReference>
<dbReference type="InterPro" id="IPR011990">
    <property type="entry name" value="TPR-like_helical_dom_sf"/>
</dbReference>
<evidence type="ECO:0000256" key="3">
    <source>
        <dbReference type="PROSITE-ProRule" id="PRU00339"/>
    </source>
</evidence>
<evidence type="ECO:0000313" key="5">
    <source>
        <dbReference type="EMBL" id="EIM64455.1"/>
    </source>
</evidence>
<dbReference type="OrthoDB" id="9815059at2"/>
<keyword evidence="6" id="KW-1185">Reference proteome</keyword>
<evidence type="ECO:0000256" key="2">
    <source>
        <dbReference type="ARBA" id="ARBA00022803"/>
    </source>
</evidence>
<dbReference type="Proteomes" id="UP000005778">
    <property type="component" value="Chromosome"/>
</dbReference>
<organism evidence="5 6">
    <name type="scientific">Desulfobacter postgatei 2ac9</name>
    <dbReference type="NCBI Taxonomy" id="879212"/>
    <lineage>
        <taxon>Bacteria</taxon>
        <taxon>Pseudomonadati</taxon>
        <taxon>Thermodesulfobacteriota</taxon>
        <taxon>Desulfobacteria</taxon>
        <taxon>Desulfobacterales</taxon>
        <taxon>Desulfobacteraceae</taxon>
        <taxon>Desulfobacter</taxon>
    </lineage>
</organism>
<keyword evidence="2 3" id="KW-0802">TPR repeat</keyword>
<feature type="repeat" description="TPR" evidence="3">
    <location>
        <begin position="99"/>
        <end position="132"/>
    </location>
</feature>
<feature type="repeat" description="TPR" evidence="3">
    <location>
        <begin position="31"/>
        <end position="64"/>
    </location>
</feature>
<dbReference type="Pfam" id="PF13432">
    <property type="entry name" value="TPR_16"/>
    <property type="match status" value="1"/>
</dbReference>
<dbReference type="RefSeq" id="WP_004074006.1">
    <property type="nucleotide sequence ID" value="NZ_CM001488.1"/>
</dbReference>
<keyword evidence="4" id="KW-0732">Signal</keyword>
<dbReference type="STRING" id="879212.DespoDRAFT_02611"/>
<dbReference type="AlphaFoldDB" id="I5B4P2"/>
<evidence type="ECO:0000256" key="1">
    <source>
        <dbReference type="ARBA" id="ARBA00022737"/>
    </source>
</evidence>
<name>I5B4P2_9BACT</name>
<dbReference type="PANTHER" id="PTHR44943:SF8">
    <property type="entry name" value="TPR REPEAT-CONTAINING PROTEIN MJ0263"/>
    <property type="match status" value="1"/>
</dbReference>
<dbReference type="SUPFAM" id="SSF48452">
    <property type="entry name" value="TPR-like"/>
    <property type="match status" value="1"/>
</dbReference>
<dbReference type="eggNOG" id="COG3063">
    <property type="taxonomic scope" value="Bacteria"/>
</dbReference>
<evidence type="ECO:0000313" key="6">
    <source>
        <dbReference type="Proteomes" id="UP000005778"/>
    </source>
</evidence>